<name>A0A508WTN0_9HYPH</name>
<organism evidence="1">
    <name type="scientific">Sinorhizobium medicae</name>
    <dbReference type="NCBI Taxonomy" id="110321"/>
    <lineage>
        <taxon>Bacteria</taxon>
        <taxon>Pseudomonadati</taxon>
        <taxon>Pseudomonadota</taxon>
        <taxon>Alphaproteobacteria</taxon>
        <taxon>Hyphomicrobiales</taxon>
        <taxon>Rhizobiaceae</taxon>
        <taxon>Sinorhizobium/Ensifer group</taxon>
        <taxon>Sinorhizobium</taxon>
    </lineage>
</organism>
<proteinExistence type="predicted"/>
<gene>
    <name evidence="1" type="ORF">EMEDMD4_10187</name>
</gene>
<protein>
    <submittedName>
        <fullName evidence="1">Uncharacterized protein</fullName>
    </submittedName>
</protein>
<evidence type="ECO:0000313" key="1">
    <source>
        <dbReference type="EMBL" id="VTZ59011.1"/>
    </source>
</evidence>
<reference evidence="1" key="1">
    <citation type="submission" date="2019-06" db="EMBL/GenBank/DDBJ databases">
        <authorList>
            <person name="Le Quere A."/>
            <person name="Colella S."/>
        </authorList>
    </citation>
    <scope>NUCLEOTIDE SEQUENCE</scope>
    <source>
        <strain evidence="1">EmedicaeMD41</strain>
    </source>
</reference>
<dbReference type="Proteomes" id="UP000507954">
    <property type="component" value="Unassembled WGS sequence"/>
</dbReference>
<dbReference type="EMBL" id="CABFNB010000001">
    <property type="protein sequence ID" value="VTZ59011.1"/>
    <property type="molecule type" value="Genomic_DNA"/>
</dbReference>
<accession>A0A508WTN0</accession>
<sequence>MPASAATTLRPRELGRAGETRGLSAASVLVDHSAKAIQGRRGNERIAIHFSAYGQPVLG</sequence>
<dbReference type="AlphaFoldDB" id="A0A508WTN0"/>